<sequence length="54" mass="6475">MPQSIDCTYQYYTMAALLRTSKTQFYRNFKLWSSWTILAAYFGPLHKLNGKEQY</sequence>
<dbReference type="EMBL" id="GGEC01026754">
    <property type="protein sequence ID" value="MBX07238.1"/>
    <property type="molecule type" value="Transcribed_RNA"/>
</dbReference>
<name>A0A2P2KND4_RHIMU</name>
<protein>
    <submittedName>
        <fullName evidence="1">Uncharacterized protein</fullName>
    </submittedName>
</protein>
<proteinExistence type="predicted"/>
<dbReference type="EMBL" id="GGEC01026752">
    <property type="protein sequence ID" value="MBX07236.1"/>
    <property type="molecule type" value="Transcribed_RNA"/>
</dbReference>
<accession>A0A2P2KND4</accession>
<evidence type="ECO:0000313" key="1">
    <source>
        <dbReference type="EMBL" id="MBX07236.1"/>
    </source>
</evidence>
<organism evidence="1">
    <name type="scientific">Rhizophora mucronata</name>
    <name type="common">Asiatic mangrove</name>
    <dbReference type="NCBI Taxonomy" id="61149"/>
    <lineage>
        <taxon>Eukaryota</taxon>
        <taxon>Viridiplantae</taxon>
        <taxon>Streptophyta</taxon>
        <taxon>Embryophyta</taxon>
        <taxon>Tracheophyta</taxon>
        <taxon>Spermatophyta</taxon>
        <taxon>Magnoliopsida</taxon>
        <taxon>eudicotyledons</taxon>
        <taxon>Gunneridae</taxon>
        <taxon>Pentapetalae</taxon>
        <taxon>rosids</taxon>
        <taxon>fabids</taxon>
        <taxon>Malpighiales</taxon>
        <taxon>Rhizophoraceae</taxon>
        <taxon>Rhizophora</taxon>
    </lineage>
</organism>
<reference evidence="1" key="1">
    <citation type="submission" date="2018-02" db="EMBL/GenBank/DDBJ databases">
        <title>Rhizophora mucronata_Transcriptome.</title>
        <authorList>
            <person name="Meera S.P."/>
            <person name="Sreeshan A."/>
            <person name="Augustine A."/>
        </authorList>
    </citation>
    <scope>NUCLEOTIDE SEQUENCE</scope>
    <source>
        <tissue evidence="1">Leaf</tissue>
    </source>
</reference>
<dbReference type="AlphaFoldDB" id="A0A2P2KND4"/>